<protein>
    <recommendedName>
        <fullName evidence="5">DNA 3'-5' helicase II</fullName>
    </recommendedName>
</protein>
<dbReference type="GO" id="GO:0000725">
    <property type="term" value="P:recombinational repair"/>
    <property type="evidence" value="ECO:0007669"/>
    <property type="project" value="TreeGrafter"/>
</dbReference>
<dbReference type="InterPro" id="IPR027417">
    <property type="entry name" value="P-loop_NTPase"/>
</dbReference>
<keyword evidence="3 8" id="KW-0347">Helicase</keyword>
<dbReference type="InterPro" id="IPR000212">
    <property type="entry name" value="DNA_helicase_UvrD/REP"/>
</dbReference>
<dbReference type="Pfam" id="PF00580">
    <property type="entry name" value="UvrD-helicase"/>
    <property type="match status" value="1"/>
</dbReference>
<dbReference type="Gene3D" id="3.40.50.300">
    <property type="entry name" value="P-loop containing nucleotide triphosphate hydrolases"/>
    <property type="match status" value="1"/>
</dbReference>
<evidence type="ECO:0000256" key="5">
    <source>
        <dbReference type="ARBA" id="ARBA00034923"/>
    </source>
</evidence>
<organism evidence="8 9">
    <name type="scientific">Pseudomonas veronii</name>
    <dbReference type="NCBI Taxonomy" id="76761"/>
    <lineage>
        <taxon>Bacteria</taxon>
        <taxon>Pseudomonadati</taxon>
        <taxon>Pseudomonadota</taxon>
        <taxon>Gammaproteobacteria</taxon>
        <taxon>Pseudomonadales</taxon>
        <taxon>Pseudomonadaceae</taxon>
        <taxon>Pseudomonas</taxon>
    </lineage>
</organism>
<dbReference type="EMBL" id="JAAQWE010000070">
    <property type="protein sequence ID" value="NMY01224.1"/>
    <property type="molecule type" value="Genomic_DNA"/>
</dbReference>
<gene>
    <name evidence="8" type="ORF">HBO43_32240</name>
</gene>
<name>A0A7Y1F6I6_PSEVE</name>
<dbReference type="OrthoDB" id="7211215at2"/>
<dbReference type="PANTHER" id="PTHR11070:SF2">
    <property type="entry name" value="ATP-DEPENDENT DNA HELICASE SRS2"/>
    <property type="match status" value="1"/>
</dbReference>
<evidence type="ECO:0000313" key="9">
    <source>
        <dbReference type="Proteomes" id="UP000552560"/>
    </source>
</evidence>
<evidence type="ECO:0000256" key="4">
    <source>
        <dbReference type="ARBA" id="ARBA00022840"/>
    </source>
</evidence>
<feature type="domain" description="UvrD-like helicase ATP-binding" evidence="7">
    <location>
        <begin position="101"/>
        <end position="171"/>
    </location>
</feature>
<dbReference type="SUPFAM" id="SSF52540">
    <property type="entry name" value="P-loop containing nucleoside triphosphate hydrolases"/>
    <property type="match status" value="1"/>
</dbReference>
<dbReference type="GO" id="GO:0033202">
    <property type="term" value="C:DNA helicase complex"/>
    <property type="evidence" value="ECO:0007669"/>
    <property type="project" value="TreeGrafter"/>
</dbReference>
<dbReference type="Proteomes" id="UP000552560">
    <property type="component" value="Unassembled WGS sequence"/>
</dbReference>
<dbReference type="PANTHER" id="PTHR11070">
    <property type="entry name" value="UVRD / RECB / PCRA DNA HELICASE FAMILY MEMBER"/>
    <property type="match status" value="1"/>
</dbReference>
<feature type="region of interest" description="Disordered" evidence="6">
    <location>
        <begin position="264"/>
        <end position="283"/>
    </location>
</feature>
<keyword evidence="4" id="KW-0067">ATP-binding</keyword>
<evidence type="ECO:0000256" key="3">
    <source>
        <dbReference type="ARBA" id="ARBA00022806"/>
    </source>
</evidence>
<proteinExistence type="predicted"/>
<dbReference type="GO" id="GO:0043138">
    <property type="term" value="F:3'-5' DNA helicase activity"/>
    <property type="evidence" value="ECO:0007669"/>
    <property type="project" value="TreeGrafter"/>
</dbReference>
<dbReference type="AlphaFoldDB" id="A0A7Y1F6I6"/>
<dbReference type="GO" id="GO:0005524">
    <property type="term" value="F:ATP binding"/>
    <property type="evidence" value="ECO:0007669"/>
    <property type="project" value="UniProtKB-KW"/>
</dbReference>
<evidence type="ECO:0000259" key="7">
    <source>
        <dbReference type="Pfam" id="PF00580"/>
    </source>
</evidence>
<evidence type="ECO:0000256" key="2">
    <source>
        <dbReference type="ARBA" id="ARBA00022801"/>
    </source>
</evidence>
<dbReference type="GO" id="GO:0003677">
    <property type="term" value="F:DNA binding"/>
    <property type="evidence" value="ECO:0007669"/>
    <property type="project" value="InterPro"/>
</dbReference>
<keyword evidence="2" id="KW-0378">Hydrolase</keyword>
<comment type="caution">
    <text evidence="8">The sequence shown here is derived from an EMBL/GenBank/DDBJ whole genome shotgun (WGS) entry which is preliminary data.</text>
</comment>
<dbReference type="GO" id="GO:0016787">
    <property type="term" value="F:hydrolase activity"/>
    <property type="evidence" value="ECO:0007669"/>
    <property type="project" value="UniProtKB-KW"/>
</dbReference>
<dbReference type="RefSeq" id="WP_057006115.1">
    <property type="nucleotide sequence ID" value="NZ_CP149793.1"/>
</dbReference>
<dbReference type="InterPro" id="IPR014016">
    <property type="entry name" value="UvrD-like_ATP-bd"/>
</dbReference>
<sequence length="476" mass="51399">MPPEYDLFAFRSGTVTAPAGCGKTQLIADTLTQHTGAKPVLILTHTNAGVAALRLRMQRASVPASAYRVATLDGFAMRLVGIFPERSGIPAAILELRNPGADYPAIRLAACTLVQAGHVSDTLAATYAHLLVDEYQDCNLVQHALVTALAAVLPTCVLGDPMQAIFGFAGNQLVDWDGHVLQQFPLIGELNQPWRWINAGSRGFGEWLLNCRRVLQAGGSIDLDQAPAEVNWIQLLPSTADRQRMAAALTRSVTPEGQVLVIGDSRNTRGRRQMASQTPGATAVEPVDLGDLTSFGRRFDLQAADAAAQLVNFAAETITQVGAAALLPRLDILRRGSARTMPTPAEAALVAFATTPTFFLATEAIRALMRQEHARVYRPEVLYGCLRAMETAAGGVCTFVEATIRERERNRHESRQLARRAIGSTLLLKGLEAQVAVIPNPENMDARHLYVAMTRGSSRLVVCSATPRLVPQQRSS</sequence>
<reference evidence="8 9" key="1">
    <citation type="journal article" date="2020" name="Front. Microbiol.">
        <title>Genetic Organization of the aprX-lipA2 Operon Affects the Proteolytic Potential of Pseudomonas Species in Milk.</title>
        <authorList>
            <person name="Maier C."/>
            <person name="Huptas C."/>
            <person name="von Neubeck M."/>
            <person name="Scherer S."/>
            <person name="Wenning M."/>
            <person name="Lucking G."/>
        </authorList>
    </citation>
    <scope>NUCLEOTIDE SEQUENCE [LARGE SCALE GENOMIC DNA]</scope>
    <source>
        <strain evidence="8 9">WS 4671</strain>
    </source>
</reference>
<evidence type="ECO:0000313" key="8">
    <source>
        <dbReference type="EMBL" id="NMY01224.1"/>
    </source>
</evidence>
<accession>A0A7Y1F6I6</accession>
<evidence type="ECO:0000256" key="1">
    <source>
        <dbReference type="ARBA" id="ARBA00022741"/>
    </source>
</evidence>
<dbReference type="GO" id="GO:0005829">
    <property type="term" value="C:cytosol"/>
    <property type="evidence" value="ECO:0007669"/>
    <property type="project" value="TreeGrafter"/>
</dbReference>
<keyword evidence="1" id="KW-0547">Nucleotide-binding</keyword>
<evidence type="ECO:0000256" key="6">
    <source>
        <dbReference type="SAM" id="MobiDB-lite"/>
    </source>
</evidence>